<keyword evidence="2" id="KW-1185">Reference proteome</keyword>
<dbReference type="Proteomes" id="UP000005096">
    <property type="component" value="Chromosome"/>
</dbReference>
<dbReference type="STRING" id="584708.Apau_0530"/>
<dbReference type="PANTHER" id="PTHR38031">
    <property type="entry name" value="SULFUR CARRIER PROTEIN SLR0821-RELATED"/>
    <property type="match status" value="1"/>
</dbReference>
<name>E3D0E5_9BACT</name>
<proteinExistence type="predicted"/>
<dbReference type="InterPro" id="IPR016155">
    <property type="entry name" value="Mopterin_synth/thiamin_S_b"/>
</dbReference>
<dbReference type="Pfam" id="PF02597">
    <property type="entry name" value="ThiS"/>
    <property type="match status" value="1"/>
</dbReference>
<gene>
    <name evidence="1" type="ORF">Apau_0530</name>
</gene>
<dbReference type="eggNOG" id="COG1977">
    <property type="taxonomic scope" value="Bacteria"/>
</dbReference>
<accession>E3D0E5</accession>
<dbReference type="InterPro" id="IPR010038">
    <property type="entry name" value="MoaD_arc-typ"/>
</dbReference>
<dbReference type="AlphaFoldDB" id="E3D0E5"/>
<dbReference type="HOGENOM" id="CLU_114601_1_2_0"/>
<dbReference type="RefSeq" id="WP_006300118.1">
    <property type="nucleotide sequence ID" value="NZ_CM001022.1"/>
</dbReference>
<dbReference type="OrthoDB" id="2112016at2"/>
<dbReference type="PANTHER" id="PTHR38031:SF1">
    <property type="entry name" value="SULFUR CARRIER PROTEIN CYSO"/>
    <property type="match status" value="1"/>
</dbReference>
<dbReference type="InterPro" id="IPR052045">
    <property type="entry name" value="Sulfur_Carrier/Prot_Modifier"/>
</dbReference>
<dbReference type="PaxDb" id="584708-Apau_0530"/>
<organism evidence="1 2">
    <name type="scientific">Aminomonas paucivorans DSM 12260</name>
    <dbReference type="NCBI Taxonomy" id="584708"/>
    <lineage>
        <taxon>Bacteria</taxon>
        <taxon>Thermotogati</taxon>
        <taxon>Synergistota</taxon>
        <taxon>Synergistia</taxon>
        <taxon>Synergistales</taxon>
        <taxon>Synergistaceae</taxon>
        <taxon>Aminomonas</taxon>
    </lineage>
</organism>
<dbReference type="InterPro" id="IPR012675">
    <property type="entry name" value="Beta-grasp_dom_sf"/>
</dbReference>
<dbReference type="SUPFAM" id="SSF54285">
    <property type="entry name" value="MoaD/ThiS"/>
    <property type="match status" value="1"/>
</dbReference>
<reference evidence="1 2" key="1">
    <citation type="journal article" date="2010" name="Stand. Genomic Sci.">
        <title>Non-contiguous finished genome sequence of Aminomonas paucivorans type strain (GLU-3).</title>
        <authorList>
            <person name="Pitluck S."/>
            <person name="Yasawong M."/>
            <person name="Held B."/>
            <person name="Lapidus A."/>
            <person name="Nolan M."/>
            <person name="Copeland A."/>
            <person name="Lucas S."/>
            <person name="Del Rio T.G."/>
            <person name="Tice H."/>
            <person name="Cheng J.F."/>
            <person name="Chertkov O."/>
            <person name="Goodwin L."/>
            <person name="Tapia R."/>
            <person name="Han C."/>
            <person name="Liolios K."/>
            <person name="Ivanova N."/>
            <person name="Mavromatis K."/>
            <person name="Ovchinnikova G."/>
            <person name="Pati A."/>
            <person name="Chen A."/>
            <person name="Palaniappan K."/>
            <person name="Land M."/>
            <person name="Hauser L."/>
            <person name="Chang Y.J."/>
            <person name="Jeffries C.D."/>
            <person name="Pukall R."/>
            <person name="Spring S."/>
            <person name="Rohde M."/>
            <person name="Sikorski J."/>
            <person name="Goker M."/>
            <person name="Woyke T."/>
            <person name="Bristow J."/>
            <person name="Eisen J.A."/>
            <person name="Markowitz V."/>
            <person name="Hugenholtz P."/>
            <person name="Kyrpides N.C."/>
            <person name="Klenk H.P."/>
        </authorList>
    </citation>
    <scope>NUCLEOTIDE SEQUENCE [LARGE SCALE GENOMIC DNA]</scope>
    <source>
        <strain evidence="1 2">DSM 12260</strain>
    </source>
</reference>
<dbReference type="EMBL" id="CM001022">
    <property type="protein sequence ID" value="EFQ22964.1"/>
    <property type="molecule type" value="Genomic_DNA"/>
</dbReference>
<sequence>MKVLFFATIRDLTGCKETQVPAPSSVRDLLEALSVRYGFAFRRKALEGTEPSPELIVLVNGHHIAHLRGGDTPLSEGDQVSLFPVIGGG</sequence>
<protein>
    <submittedName>
        <fullName evidence="1">MoaD family protein</fullName>
    </submittedName>
</protein>
<evidence type="ECO:0000313" key="2">
    <source>
        <dbReference type="Proteomes" id="UP000005096"/>
    </source>
</evidence>
<evidence type="ECO:0000313" key="1">
    <source>
        <dbReference type="EMBL" id="EFQ22964.1"/>
    </source>
</evidence>
<dbReference type="Gene3D" id="3.10.20.30">
    <property type="match status" value="1"/>
</dbReference>
<dbReference type="InterPro" id="IPR003749">
    <property type="entry name" value="ThiS/MoaD-like"/>
</dbReference>
<dbReference type="NCBIfam" id="TIGR01687">
    <property type="entry name" value="moaD_arch"/>
    <property type="match status" value="1"/>
</dbReference>